<evidence type="ECO:0000259" key="3">
    <source>
        <dbReference type="PROSITE" id="PS01124"/>
    </source>
</evidence>
<dbReference type="InterPro" id="IPR052158">
    <property type="entry name" value="INH-QAR"/>
</dbReference>
<gene>
    <name evidence="4" type="ORF">J2W88_000827</name>
    <name evidence="5" type="ORF">J2W93_000828</name>
</gene>
<dbReference type="SMART" id="SM00342">
    <property type="entry name" value="HTH_ARAC"/>
    <property type="match status" value="1"/>
</dbReference>
<evidence type="ECO:0000313" key="4">
    <source>
        <dbReference type="EMBL" id="MDR6765569.1"/>
    </source>
</evidence>
<dbReference type="InterPro" id="IPR029062">
    <property type="entry name" value="Class_I_gatase-like"/>
</dbReference>
<evidence type="ECO:0000256" key="2">
    <source>
        <dbReference type="ARBA" id="ARBA00023163"/>
    </source>
</evidence>
<dbReference type="PANTHER" id="PTHR43130">
    <property type="entry name" value="ARAC-FAMILY TRANSCRIPTIONAL REGULATOR"/>
    <property type="match status" value="1"/>
</dbReference>
<dbReference type="Pfam" id="PF12833">
    <property type="entry name" value="HTH_18"/>
    <property type="match status" value="1"/>
</dbReference>
<dbReference type="SUPFAM" id="SSF52317">
    <property type="entry name" value="Class I glutamine amidotransferase-like"/>
    <property type="match status" value="1"/>
</dbReference>
<proteinExistence type="predicted"/>
<organism evidence="4 7">
    <name type="scientific">Acidovorax delafieldii</name>
    <name type="common">Pseudomonas delafieldii</name>
    <dbReference type="NCBI Taxonomy" id="47920"/>
    <lineage>
        <taxon>Bacteria</taxon>
        <taxon>Pseudomonadati</taxon>
        <taxon>Pseudomonadota</taxon>
        <taxon>Betaproteobacteria</taxon>
        <taxon>Burkholderiales</taxon>
        <taxon>Comamonadaceae</taxon>
        <taxon>Acidovorax</taxon>
    </lineage>
</organism>
<name>A0AAJ2F0J6_ACIDE</name>
<dbReference type="GO" id="GO:0043565">
    <property type="term" value="F:sequence-specific DNA binding"/>
    <property type="evidence" value="ECO:0007669"/>
    <property type="project" value="InterPro"/>
</dbReference>
<dbReference type="CDD" id="cd03137">
    <property type="entry name" value="GATase1_AraC_1"/>
    <property type="match status" value="1"/>
</dbReference>
<dbReference type="InterPro" id="IPR018060">
    <property type="entry name" value="HTH_AraC"/>
</dbReference>
<evidence type="ECO:0000313" key="6">
    <source>
        <dbReference type="Proteomes" id="UP001249076"/>
    </source>
</evidence>
<dbReference type="RefSeq" id="WP_209816388.1">
    <property type="nucleotide sequence ID" value="NZ_JAVDTL010000001.1"/>
</dbReference>
<keyword evidence="6" id="KW-1185">Reference proteome</keyword>
<dbReference type="EMBL" id="JAVDTL010000001">
    <property type="protein sequence ID" value="MDR6765569.1"/>
    <property type="molecule type" value="Genomic_DNA"/>
</dbReference>
<sequence length="338" mass="35620">MSRHAKSTAVPAKAAAHAPCREVVLLAFEGVEAIDIAAPASAFSKATLAAPGAYRVHMASPRGGPVHTSAGFAVADTVPMQAMGGSIDTLIVAGGEEDALRRAIYEDGAGAWLAQAAQRSRRVASVCTGAFALAAAGLLEGCKATTHINACDLLAQLCPGTQVQRDRIFVRDGALWTSAGVTTGLDMALALIEEDLGRAVAMQIARDLAVFTLRTDTTPQLSPALLAQTDASVRMRELMAWIQGHLTQDLSVDALAQRAHMSPRNFARAFAAQAHCTPARFVAQVRAQHAAALLRQTDWPQEKIAARSGFGSVDTMIRAMQQHLGLEPGQCRPANRAT</sequence>
<dbReference type="InterPro" id="IPR002818">
    <property type="entry name" value="DJ-1/PfpI"/>
</dbReference>
<comment type="caution">
    <text evidence="4">The sequence shown here is derived from an EMBL/GenBank/DDBJ whole genome shotgun (WGS) entry which is preliminary data.</text>
</comment>
<evidence type="ECO:0000313" key="7">
    <source>
        <dbReference type="Proteomes" id="UP001253458"/>
    </source>
</evidence>
<dbReference type="EMBL" id="JAVDTS010000001">
    <property type="protein sequence ID" value="MDR6836007.1"/>
    <property type="molecule type" value="Genomic_DNA"/>
</dbReference>
<keyword evidence="2" id="KW-0804">Transcription</keyword>
<reference evidence="4 6" key="1">
    <citation type="submission" date="2023-07" db="EMBL/GenBank/DDBJ databases">
        <title>Sorghum-associated microbial communities from plants grown in Nebraska, USA.</title>
        <authorList>
            <person name="Schachtman D."/>
        </authorList>
    </citation>
    <scope>NUCLEOTIDE SEQUENCE</scope>
    <source>
        <strain evidence="5 6">BE105</strain>
        <strain evidence="4">BE69</strain>
    </source>
</reference>
<accession>A0AAJ2F0J6</accession>
<evidence type="ECO:0000256" key="1">
    <source>
        <dbReference type="ARBA" id="ARBA00023015"/>
    </source>
</evidence>
<dbReference type="Gene3D" id="1.10.10.60">
    <property type="entry name" value="Homeodomain-like"/>
    <property type="match status" value="1"/>
</dbReference>
<dbReference type="PROSITE" id="PS01124">
    <property type="entry name" value="HTH_ARAC_FAMILY_2"/>
    <property type="match status" value="1"/>
</dbReference>
<dbReference type="Proteomes" id="UP001249076">
    <property type="component" value="Unassembled WGS sequence"/>
</dbReference>
<dbReference type="Pfam" id="PF01965">
    <property type="entry name" value="DJ-1_PfpI"/>
    <property type="match status" value="1"/>
</dbReference>
<dbReference type="GO" id="GO:0003700">
    <property type="term" value="F:DNA-binding transcription factor activity"/>
    <property type="evidence" value="ECO:0007669"/>
    <property type="project" value="InterPro"/>
</dbReference>
<dbReference type="AlphaFoldDB" id="A0AAJ2F0J6"/>
<protein>
    <submittedName>
        <fullName evidence="4">Transcriptional regulator GlxA family with amidase domain</fullName>
    </submittedName>
</protein>
<dbReference type="InterPro" id="IPR009057">
    <property type="entry name" value="Homeodomain-like_sf"/>
</dbReference>
<evidence type="ECO:0000313" key="5">
    <source>
        <dbReference type="EMBL" id="MDR6836007.1"/>
    </source>
</evidence>
<feature type="domain" description="HTH araC/xylS-type" evidence="3">
    <location>
        <begin position="236"/>
        <end position="334"/>
    </location>
</feature>
<dbReference type="PANTHER" id="PTHR43130:SF3">
    <property type="entry name" value="HTH-TYPE TRANSCRIPTIONAL REGULATOR RV1931C"/>
    <property type="match status" value="1"/>
</dbReference>
<dbReference type="Gene3D" id="3.40.50.880">
    <property type="match status" value="1"/>
</dbReference>
<dbReference type="Proteomes" id="UP001253458">
    <property type="component" value="Unassembled WGS sequence"/>
</dbReference>
<dbReference type="SUPFAM" id="SSF46689">
    <property type="entry name" value="Homeodomain-like"/>
    <property type="match status" value="2"/>
</dbReference>
<keyword evidence="1" id="KW-0805">Transcription regulation</keyword>